<dbReference type="SMART" id="SM00471">
    <property type="entry name" value="HDc"/>
    <property type="match status" value="1"/>
</dbReference>
<dbReference type="InterPro" id="IPR002073">
    <property type="entry name" value="PDEase_catalytic_dom"/>
</dbReference>
<dbReference type="GO" id="GO:0046872">
    <property type="term" value="F:metal ion binding"/>
    <property type="evidence" value="ECO:0007669"/>
    <property type="project" value="UniProtKB-KW"/>
</dbReference>
<feature type="binding site" evidence="7">
    <location>
        <position position="215"/>
    </location>
    <ligand>
        <name>Zn(2+)</name>
        <dbReference type="ChEBI" id="CHEBI:29105"/>
        <label>1</label>
    </ligand>
</feature>
<dbReference type="GO" id="GO:0004114">
    <property type="term" value="F:3',5'-cyclic-nucleotide phosphodiesterase activity"/>
    <property type="evidence" value="ECO:0007669"/>
    <property type="project" value="InterPro"/>
</dbReference>
<dbReference type="Gene3D" id="1.10.1300.10">
    <property type="entry name" value="3'5'-cyclic nucleotide phosphodiesterase, catalytic domain"/>
    <property type="match status" value="1"/>
</dbReference>
<evidence type="ECO:0000256" key="3">
    <source>
        <dbReference type="ARBA" id="ARBA00022723"/>
    </source>
</evidence>
<evidence type="ECO:0000313" key="10">
    <source>
        <dbReference type="Proteomes" id="UP000046393"/>
    </source>
</evidence>
<keyword evidence="2" id="KW-0140">cGMP</keyword>
<feature type="binding site" evidence="6">
    <location>
        <begin position="211"/>
        <end position="215"/>
    </location>
    <ligand>
        <name>AMP</name>
        <dbReference type="ChEBI" id="CHEBI:456215"/>
    </ligand>
</feature>
<dbReference type="InterPro" id="IPR013706">
    <property type="entry name" value="PDE1_N"/>
</dbReference>
<evidence type="ECO:0000256" key="6">
    <source>
        <dbReference type="PIRSR" id="PIRSR623088-2"/>
    </source>
</evidence>
<organism evidence="10 11">
    <name type="scientific">Syphacia muris</name>
    <dbReference type="NCBI Taxonomy" id="451379"/>
    <lineage>
        <taxon>Eukaryota</taxon>
        <taxon>Metazoa</taxon>
        <taxon>Ecdysozoa</taxon>
        <taxon>Nematoda</taxon>
        <taxon>Chromadorea</taxon>
        <taxon>Rhabditida</taxon>
        <taxon>Spirurina</taxon>
        <taxon>Oxyuridomorpha</taxon>
        <taxon>Oxyuroidea</taxon>
        <taxon>Oxyuridae</taxon>
        <taxon>Syphacia</taxon>
    </lineage>
</organism>
<proteinExistence type="inferred from homology"/>
<evidence type="ECO:0000259" key="9">
    <source>
        <dbReference type="PROSITE" id="PS51845"/>
    </source>
</evidence>
<feature type="binding site" evidence="7">
    <location>
        <position position="366"/>
    </location>
    <ligand>
        <name>Zn(2+)</name>
        <dbReference type="ChEBI" id="CHEBI:29105"/>
        <label>1</label>
    </ligand>
</feature>
<dbReference type="GO" id="GO:0007165">
    <property type="term" value="P:signal transduction"/>
    <property type="evidence" value="ECO:0007669"/>
    <property type="project" value="InterPro"/>
</dbReference>
<dbReference type="EC" id="3.1.4.-" evidence="8"/>
<evidence type="ECO:0000256" key="8">
    <source>
        <dbReference type="RuleBase" id="RU363067"/>
    </source>
</evidence>
<dbReference type="PROSITE" id="PS00126">
    <property type="entry name" value="PDEASE_I_1"/>
    <property type="match status" value="1"/>
</dbReference>
<dbReference type="Proteomes" id="UP000046393">
    <property type="component" value="Unplaced"/>
</dbReference>
<comment type="similarity">
    <text evidence="1 8">Belongs to the cyclic nucleotide phosphodiesterase family.</text>
</comment>
<dbReference type="InterPro" id="IPR003607">
    <property type="entry name" value="HD/PDEase_dom"/>
</dbReference>
<dbReference type="WBParaSite" id="SMUV_0000221201-mRNA-1">
    <property type="protein sequence ID" value="SMUV_0000221201-mRNA-1"/>
    <property type="gene ID" value="SMUV_0000221201"/>
</dbReference>
<protein>
    <recommendedName>
        <fullName evidence="8">Phosphodiesterase</fullName>
        <ecNumber evidence="8">3.1.4.-</ecNumber>
    </recommendedName>
</protein>
<feature type="binding site" evidence="6">
    <location>
        <position position="417"/>
    </location>
    <ligand>
        <name>AMP</name>
        <dbReference type="ChEBI" id="CHEBI:456215"/>
    </ligand>
</feature>
<comment type="cofactor">
    <cofactor evidence="8">
        <name>a divalent metal cation</name>
        <dbReference type="ChEBI" id="CHEBI:60240"/>
    </cofactor>
    <text evidence="8">Binds 2 divalent metal cations per subunit. Site 1 may preferentially bind zinc ions, while site 2 has a preference for magnesium and/or manganese ions.</text>
</comment>
<dbReference type="STRING" id="451379.A0A0N5ADG2"/>
<evidence type="ECO:0000256" key="4">
    <source>
        <dbReference type="ARBA" id="ARBA00022801"/>
    </source>
</evidence>
<dbReference type="InterPro" id="IPR023174">
    <property type="entry name" value="PDEase_CS"/>
</dbReference>
<feature type="binding site" evidence="7">
    <location>
        <position position="252"/>
    </location>
    <ligand>
        <name>Zn(2+)</name>
        <dbReference type="ChEBI" id="CHEBI:29105"/>
        <label>1</label>
    </ligand>
</feature>
<dbReference type="SUPFAM" id="SSF109604">
    <property type="entry name" value="HD-domain/PDEase-like"/>
    <property type="match status" value="1"/>
</dbReference>
<reference evidence="11" key="1">
    <citation type="submission" date="2017-02" db="UniProtKB">
        <authorList>
            <consortium name="WormBaseParasite"/>
        </authorList>
    </citation>
    <scope>IDENTIFICATION</scope>
</reference>
<dbReference type="Pfam" id="PF00233">
    <property type="entry name" value="PDEase_I"/>
    <property type="match status" value="1"/>
</dbReference>
<evidence type="ECO:0000256" key="7">
    <source>
        <dbReference type="PIRSR" id="PIRSR623088-3"/>
    </source>
</evidence>
<feature type="active site" description="Proton donor" evidence="5">
    <location>
        <position position="211"/>
    </location>
</feature>
<name>A0A0N5ADG2_9BILA</name>
<feature type="binding site" evidence="7">
    <location>
        <position position="252"/>
    </location>
    <ligand>
        <name>Zn(2+)</name>
        <dbReference type="ChEBI" id="CHEBI:29105"/>
        <label>2</label>
    </ligand>
</feature>
<accession>A0A0N5ADG2</accession>
<feature type="binding site" evidence="6">
    <location>
        <position position="366"/>
    </location>
    <ligand>
        <name>AMP</name>
        <dbReference type="ChEBI" id="CHEBI:456215"/>
    </ligand>
</feature>
<dbReference type="InterPro" id="IPR023088">
    <property type="entry name" value="PDEase"/>
</dbReference>
<dbReference type="Pfam" id="PF08499">
    <property type="entry name" value="PDEase_I_N"/>
    <property type="match status" value="1"/>
</dbReference>
<dbReference type="AlphaFoldDB" id="A0A0N5ADG2"/>
<feature type="binding site" evidence="6">
    <location>
        <position position="252"/>
    </location>
    <ligand>
        <name>AMP</name>
        <dbReference type="ChEBI" id="CHEBI:456215"/>
    </ligand>
</feature>
<feature type="binding site" evidence="7">
    <location>
        <position position="251"/>
    </location>
    <ligand>
        <name>Zn(2+)</name>
        <dbReference type="ChEBI" id="CHEBI:29105"/>
        <label>1</label>
    </ligand>
</feature>
<feature type="domain" description="PDEase" evidence="9">
    <location>
        <begin position="134"/>
        <end position="512"/>
    </location>
</feature>
<dbReference type="CDD" id="cd00077">
    <property type="entry name" value="HDc"/>
    <property type="match status" value="1"/>
</dbReference>
<dbReference type="PANTHER" id="PTHR11347">
    <property type="entry name" value="CYCLIC NUCLEOTIDE PHOSPHODIESTERASE"/>
    <property type="match status" value="1"/>
</dbReference>
<evidence type="ECO:0000313" key="11">
    <source>
        <dbReference type="WBParaSite" id="SMUV_0000221201-mRNA-1"/>
    </source>
</evidence>
<keyword evidence="3 7" id="KW-0479">Metal-binding</keyword>
<evidence type="ECO:0000256" key="1">
    <source>
        <dbReference type="ARBA" id="ARBA00007648"/>
    </source>
</evidence>
<keyword evidence="4 8" id="KW-0378">Hydrolase</keyword>
<sequence>MLLVGDSYGFYQLVFRKHACRLRYILHQLNSGRIPLEDLKQNIEYAAILLETTYVEETSYIFLLIRRRICDEDDELSEVGAPQTVSEEVREWLTSTFTRQYNRFKREKPKFKTVANAIRTGIFFEKLFRKTKTRLAPIPPKIAEVLKNVDSWAFSSFALHETSEGHALKYMGFEMFNKYGFLERFRINPQKLENYCTALEVGYSKHNNPYHNIIHASDVTQTSHFMLSQTGLANSLSDLDLLAVIFSAMIHDYEHTGHTNGFHVQSGSDLALLYNDKSVLENHHVSACFRLLTQDEHNLFEHLSRDDFRAFRTLVIEIVLATDMSTHFAQVKNMKQMLTLPEGKAEASDCSIDKTKALCLIVHACDISHASKPWELHSHWTEGVLEEFFRQGDLEASMGLPYSPLCDRHTVHVAESQIGFIDFIVEPTFVVCAELLTKMVEPLVSIPPSDAIGQPNNNDDVPNTLNYDRLRLPCNSVRKLPLNYAGKLEIPTPWLKCMPDNKVHWKERAVKEEEERKKQEAEKASS</sequence>
<dbReference type="PRINTS" id="PR00387">
    <property type="entry name" value="PDIESTERASE1"/>
</dbReference>
<dbReference type="InterPro" id="IPR036971">
    <property type="entry name" value="PDEase_catalytic_dom_sf"/>
</dbReference>
<evidence type="ECO:0000256" key="5">
    <source>
        <dbReference type="PIRSR" id="PIRSR623088-1"/>
    </source>
</evidence>
<keyword evidence="10" id="KW-1185">Reference proteome</keyword>
<dbReference type="PROSITE" id="PS51845">
    <property type="entry name" value="PDEASE_I_2"/>
    <property type="match status" value="1"/>
</dbReference>
<evidence type="ECO:0000256" key="2">
    <source>
        <dbReference type="ARBA" id="ARBA00022535"/>
    </source>
</evidence>